<evidence type="ECO:0000256" key="2">
    <source>
        <dbReference type="ARBA" id="ARBA00023315"/>
    </source>
</evidence>
<dbReference type="InterPro" id="IPR000182">
    <property type="entry name" value="GNAT_dom"/>
</dbReference>
<keyword evidence="1" id="KW-0808">Transferase</keyword>
<dbReference type="EMBL" id="JASJEU010000024">
    <property type="protein sequence ID" value="MDJ1651557.1"/>
    <property type="molecule type" value="Genomic_DNA"/>
</dbReference>
<dbReference type="InterPro" id="IPR016181">
    <property type="entry name" value="Acyl_CoA_acyltransferase"/>
</dbReference>
<dbReference type="CDD" id="cd04301">
    <property type="entry name" value="NAT_SF"/>
    <property type="match status" value="1"/>
</dbReference>
<protein>
    <submittedName>
        <fullName evidence="4">GNAT family N-acetyltransferase</fullName>
    </submittedName>
</protein>
<feature type="domain" description="N-acetyltransferase" evidence="3">
    <location>
        <begin position="1"/>
        <end position="177"/>
    </location>
</feature>
<proteinExistence type="predicted"/>
<dbReference type="PROSITE" id="PS51186">
    <property type="entry name" value="GNAT"/>
    <property type="match status" value="1"/>
</dbReference>
<reference evidence="4 5" key="1">
    <citation type="submission" date="2023-05" db="EMBL/GenBank/DDBJ databases">
        <title>Gordonibacter KGMB12511T sp. nov., isolated from faeces of healthy Korean.</title>
        <authorList>
            <person name="Kim H.S."/>
            <person name="Kim J.-S."/>
            <person name="Suh M.K."/>
            <person name="Eom M.K."/>
            <person name="Do H.E."/>
            <person name="Lee J.-S."/>
        </authorList>
    </citation>
    <scope>NUCLEOTIDE SEQUENCE [LARGE SCALE GENOMIC DNA]</scope>
    <source>
        <strain evidence="4 5">KGMB12511</strain>
    </source>
</reference>
<dbReference type="Gene3D" id="3.40.630.30">
    <property type="match status" value="1"/>
</dbReference>
<dbReference type="Proteomes" id="UP001232750">
    <property type="component" value="Unassembled WGS sequence"/>
</dbReference>
<dbReference type="Pfam" id="PF00583">
    <property type="entry name" value="Acetyltransf_1"/>
    <property type="match status" value="1"/>
</dbReference>
<name>A0ABT7DQQ7_9ACTN</name>
<dbReference type="SUPFAM" id="SSF55729">
    <property type="entry name" value="Acyl-CoA N-acyltransferases (Nat)"/>
    <property type="match status" value="1"/>
</dbReference>
<organism evidence="4 5">
    <name type="scientific">Gordonibacter faecis</name>
    <dbReference type="NCBI Taxonomy" id="3047475"/>
    <lineage>
        <taxon>Bacteria</taxon>
        <taxon>Bacillati</taxon>
        <taxon>Actinomycetota</taxon>
        <taxon>Coriobacteriia</taxon>
        <taxon>Eggerthellales</taxon>
        <taxon>Eggerthellaceae</taxon>
        <taxon>Gordonibacter</taxon>
    </lineage>
</organism>
<evidence type="ECO:0000256" key="1">
    <source>
        <dbReference type="ARBA" id="ARBA00022679"/>
    </source>
</evidence>
<comment type="caution">
    <text evidence="4">The sequence shown here is derived from an EMBL/GenBank/DDBJ whole genome shotgun (WGS) entry which is preliminary data.</text>
</comment>
<dbReference type="PANTHER" id="PTHR43877:SF2">
    <property type="entry name" value="AMINOALKYLPHOSPHONATE N-ACETYLTRANSFERASE-RELATED"/>
    <property type="match status" value="1"/>
</dbReference>
<dbReference type="InterPro" id="IPR050832">
    <property type="entry name" value="Bact_Acetyltransf"/>
</dbReference>
<evidence type="ECO:0000313" key="4">
    <source>
        <dbReference type="EMBL" id="MDJ1651557.1"/>
    </source>
</evidence>
<accession>A0ABT7DQQ7</accession>
<keyword evidence="2" id="KW-0012">Acyltransferase</keyword>
<sequence length="177" mass="19505">MHFRLTRASDIDRIMDILADGRRALAALGIDQWQGGYPHRDVIEADVARGDSYVVEGEDGRIMATAMVGFAGERDYDLIEGGRWLTDCLSSDPSYGVVHRVAVSSACKGRGAASLLLENAERLVHDRGFASVRIDTHPGNVPMRRLMTKRGYTECGIIYIAHAEEATPDRVAFEKLV</sequence>
<dbReference type="RefSeq" id="WP_283832904.1">
    <property type="nucleotide sequence ID" value="NZ_JASJEU010000024.1"/>
</dbReference>
<gene>
    <name evidence="4" type="ORF">QNJ86_12155</name>
</gene>
<evidence type="ECO:0000313" key="5">
    <source>
        <dbReference type="Proteomes" id="UP001232750"/>
    </source>
</evidence>
<keyword evidence="5" id="KW-1185">Reference proteome</keyword>
<evidence type="ECO:0000259" key="3">
    <source>
        <dbReference type="PROSITE" id="PS51186"/>
    </source>
</evidence>
<dbReference type="PANTHER" id="PTHR43877">
    <property type="entry name" value="AMINOALKYLPHOSPHONATE N-ACETYLTRANSFERASE-RELATED-RELATED"/>
    <property type="match status" value="1"/>
</dbReference>